<proteinExistence type="predicted"/>
<keyword evidence="3" id="KW-1185">Reference proteome</keyword>
<dbReference type="EMBL" id="SRLO01000095">
    <property type="protein sequence ID" value="TNN76245.1"/>
    <property type="molecule type" value="Genomic_DNA"/>
</dbReference>
<protein>
    <submittedName>
        <fullName evidence="2">Uncharacterized protein</fullName>
    </submittedName>
</protein>
<evidence type="ECO:0000256" key="1">
    <source>
        <dbReference type="SAM" id="MobiDB-lite"/>
    </source>
</evidence>
<evidence type="ECO:0000313" key="3">
    <source>
        <dbReference type="Proteomes" id="UP000314294"/>
    </source>
</evidence>
<organism evidence="2 3">
    <name type="scientific">Liparis tanakae</name>
    <name type="common">Tanaka's snailfish</name>
    <dbReference type="NCBI Taxonomy" id="230148"/>
    <lineage>
        <taxon>Eukaryota</taxon>
        <taxon>Metazoa</taxon>
        <taxon>Chordata</taxon>
        <taxon>Craniata</taxon>
        <taxon>Vertebrata</taxon>
        <taxon>Euteleostomi</taxon>
        <taxon>Actinopterygii</taxon>
        <taxon>Neopterygii</taxon>
        <taxon>Teleostei</taxon>
        <taxon>Neoteleostei</taxon>
        <taxon>Acanthomorphata</taxon>
        <taxon>Eupercaria</taxon>
        <taxon>Perciformes</taxon>
        <taxon>Cottioidei</taxon>
        <taxon>Cottales</taxon>
        <taxon>Liparidae</taxon>
        <taxon>Liparis</taxon>
    </lineage>
</organism>
<accession>A0A4Z2IF83</accession>
<feature type="region of interest" description="Disordered" evidence="1">
    <location>
        <begin position="1"/>
        <end position="32"/>
    </location>
</feature>
<gene>
    <name evidence="2" type="ORF">EYF80_013533</name>
</gene>
<dbReference type="Proteomes" id="UP000314294">
    <property type="component" value="Unassembled WGS sequence"/>
</dbReference>
<evidence type="ECO:0000313" key="2">
    <source>
        <dbReference type="EMBL" id="TNN76245.1"/>
    </source>
</evidence>
<sequence>MFAQSKDVQAKAERSRPDGSVHHASSLPQSSCILHRRAQQKSPWCEKRCRHSLGAARHDVEMWATAVRQIRTG</sequence>
<dbReference type="AlphaFoldDB" id="A0A4Z2IF83"/>
<name>A0A4Z2IF83_9TELE</name>
<comment type="caution">
    <text evidence="2">The sequence shown here is derived from an EMBL/GenBank/DDBJ whole genome shotgun (WGS) entry which is preliminary data.</text>
</comment>
<reference evidence="2 3" key="1">
    <citation type="submission" date="2019-03" db="EMBL/GenBank/DDBJ databases">
        <title>First draft genome of Liparis tanakae, snailfish: a comprehensive survey of snailfish specific genes.</title>
        <authorList>
            <person name="Kim W."/>
            <person name="Song I."/>
            <person name="Jeong J.-H."/>
            <person name="Kim D."/>
            <person name="Kim S."/>
            <person name="Ryu S."/>
            <person name="Song J.Y."/>
            <person name="Lee S.K."/>
        </authorList>
    </citation>
    <scope>NUCLEOTIDE SEQUENCE [LARGE SCALE GENOMIC DNA]</scope>
    <source>
        <tissue evidence="2">Muscle</tissue>
    </source>
</reference>
<feature type="compositionally biased region" description="Basic and acidic residues" evidence="1">
    <location>
        <begin position="8"/>
        <end position="21"/>
    </location>
</feature>